<evidence type="ECO:0000313" key="3">
    <source>
        <dbReference type="EMBL" id="KAE9408983.1"/>
    </source>
</evidence>
<reference evidence="3" key="1">
    <citation type="journal article" date="2019" name="Environ. Microbiol.">
        <title>Fungal ecological strategies reflected in gene transcription - a case study of two litter decomposers.</title>
        <authorList>
            <person name="Barbi F."/>
            <person name="Kohler A."/>
            <person name="Barry K."/>
            <person name="Baskaran P."/>
            <person name="Daum C."/>
            <person name="Fauchery L."/>
            <person name="Ihrmark K."/>
            <person name="Kuo A."/>
            <person name="LaButti K."/>
            <person name="Lipzen A."/>
            <person name="Morin E."/>
            <person name="Grigoriev I.V."/>
            <person name="Henrissat B."/>
            <person name="Lindahl B."/>
            <person name="Martin F."/>
        </authorList>
    </citation>
    <scope>NUCLEOTIDE SEQUENCE</scope>
    <source>
        <strain evidence="3">JB14</strain>
    </source>
</reference>
<protein>
    <recommendedName>
        <fullName evidence="2">EF-hand domain-containing protein</fullName>
    </recommendedName>
</protein>
<feature type="compositionally biased region" description="Acidic residues" evidence="1">
    <location>
        <begin position="899"/>
        <end position="927"/>
    </location>
</feature>
<evidence type="ECO:0000259" key="2">
    <source>
        <dbReference type="PROSITE" id="PS50222"/>
    </source>
</evidence>
<gene>
    <name evidence="3" type="ORF">BT96DRAFT_913660</name>
</gene>
<dbReference type="OrthoDB" id="2122982at2759"/>
<feature type="domain" description="EF-hand" evidence="2">
    <location>
        <begin position="486"/>
        <end position="521"/>
    </location>
</feature>
<dbReference type="Proteomes" id="UP000799118">
    <property type="component" value="Unassembled WGS sequence"/>
</dbReference>
<dbReference type="InterPro" id="IPR002048">
    <property type="entry name" value="EF_hand_dom"/>
</dbReference>
<dbReference type="GO" id="GO:0005509">
    <property type="term" value="F:calcium ion binding"/>
    <property type="evidence" value="ECO:0007669"/>
    <property type="project" value="InterPro"/>
</dbReference>
<sequence length="1289" mass="145566">MSRFNKPLPTIIPGPQSPVLPVDDFQKTIEKAWSQNATFQKDDLSKSQQKVDKIIDKVSNAVSKTQSAYGSVNAFYSANQSVFAAAASSLANLNGDSTAIEATMSAFTQYCPIVLKGLDSLGQLHPFIGVATKAFSLVITMDLTRRQNNKKVIALKMQMQDTMMILFDLRHMKDPDHTDAQGNTMENRMSALLKKIAQDITEAGSACDHYIKKSFVAKTLKSMKYEARLASFGDEFVNHRKNLKLALSIHTALGVDTANTKLDTLASQTESLQTTMAEILRKLDTPREKATKEFIKEQGGAKACLQDEQLVKKLIDLSGESVSDITSRKTGDEGKDFEAARKQLMRDYAEDLDKAFERNLTMFERKMEMQNKQMEAFFEDSLHNEGQLIIAALKAGSYDRIVDDDMQALWKENVCWFHSFITLFNSDLSRNGKEVSRPGISFLPCKISMRTKWSSEAKGSEPPPTVSFVSGIDALLKDDRWVLKYLDVSRVQPILEAIDDDGTGFISIKEVNDFATSKPEGWSLPMWIAYWAAGWHADIVRYKRKVYAVIREFYQVLHYDPGAPLPKEKRNLPMNRYNMDLYLCDEVFSRIDLLLRSLQPLASDSVNDVKLQQIIDEYSASEEKRLKENLESVAYDIDTPATVALVTGPGRIERFALPLIYLLLKRHLQVFYVAQTHVLHEQEFTDLSASLHNVFVPLDERIEGLTAIFKQTAPDVSKRLSNFAFGLLQLSYVDRRPNASKSSLRPWNEEGKGAVVVSEAESPEAIAQIPMKILKYGLQDTLETQIYEHSIATFNPHDKTPRQGISGYWAGHLWSRENSKDLYAYEGLIQISITEVGEDGVVKGAAEGFHGLMTVSGKITEDNEVSLTFEFEDGDQFFCEGKYDPDSDVLAGDFTFQEYEDDDEKSDDGPPDVQDDDDDDGDTEASEVDSVQEKNTFFFNRTPAFAWRFHPLYGQASRNARERWAFAINAVLDGVKRKHWSWNYLRARNAERRRFLELKLREEMEWSYTPSQPLNDDEKKELQLLIAKLHPTDARFYFSLVGPMIETSHVTHLDYECDVCEATILDSRHICLICVADDFNDNFDICSSAACVNASGARDSFSHIPSHASLKVNRMIVDGELAWAIPKARKIAARIKDLFRTKHSLVNGVAPEGTKGQDKDKSKDKSKRAEALCCCCAKEVDTPCWVCLYCPRNTYLCDDCEAARTPVLQDANSPNKWHDHKHFLIRIYDDLGAAELPTVETRLLTLENKLAGVETRLQSFENRFSNVEDMLQRVLAALVPASPDELPND</sequence>
<dbReference type="SUPFAM" id="SSF57850">
    <property type="entry name" value="RING/U-box"/>
    <property type="match status" value="1"/>
</dbReference>
<dbReference type="EMBL" id="ML769389">
    <property type="protein sequence ID" value="KAE9408983.1"/>
    <property type="molecule type" value="Genomic_DNA"/>
</dbReference>
<dbReference type="PROSITE" id="PS00018">
    <property type="entry name" value="EF_HAND_1"/>
    <property type="match status" value="1"/>
</dbReference>
<proteinExistence type="predicted"/>
<dbReference type="Gene3D" id="1.20.5.110">
    <property type="match status" value="1"/>
</dbReference>
<organism evidence="3 4">
    <name type="scientific">Gymnopus androsaceus JB14</name>
    <dbReference type="NCBI Taxonomy" id="1447944"/>
    <lineage>
        <taxon>Eukaryota</taxon>
        <taxon>Fungi</taxon>
        <taxon>Dikarya</taxon>
        <taxon>Basidiomycota</taxon>
        <taxon>Agaricomycotina</taxon>
        <taxon>Agaricomycetes</taxon>
        <taxon>Agaricomycetidae</taxon>
        <taxon>Agaricales</taxon>
        <taxon>Marasmiineae</taxon>
        <taxon>Omphalotaceae</taxon>
        <taxon>Gymnopus</taxon>
    </lineage>
</organism>
<accession>A0A6A4IGY6</accession>
<keyword evidence="4" id="KW-1185">Reference proteome</keyword>
<feature type="region of interest" description="Disordered" evidence="1">
    <location>
        <begin position="899"/>
        <end position="929"/>
    </location>
</feature>
<evidence type="ECO:0000256" key="1">
    <source>
        <dbReference type="SAM" id="MobiDB-lite"/>
    </source>
</evidence>
<evidence type="ECO:0000313" key="4">
    <source>
        <dbReference type="Proteomes" id="UP000799118"/>
    </source>
</evidence>
<dbReference type="InterPro" id="IPR018247">
    <property type="entry name" value="EF_Hand_1_Ca_BS"/>
</dbReference>
<name>A0A6A4IGY6_9AGAR</name>
<dbReference type="PROSITE" id="PS50222">
    <property type="entry name" value="EF_HAND_2"/>
    <property type="match status" value="1"/>
</dbReference>